<dbReference type="InterPro" id="IPR011006">
    <property type="entry name" value="CheY-like_superfamily"/>
</dbReference>
<dbReference type="SMART" id="SM00052">
    <property type="entry name" value="EAL"/>
    <property type="match status" value="1"/>
</dbReference>
<dbReference type="GO" id="GO:0000160">
    <property type="term" value="P:phosphorelay signal transduction system"/>
    <property type="evidence" value="ECO:0007669"/>
    <property type="project" value="InterPro"/>
</dbReference>
<dbReference type="GO" id="GO:0016301">
    <property type="term" value="F:kinase activity"/>
    <property type="evidence" value="ECO:0007669"/>
    <property type="project" value="UniProtKB-KW"/>
</dbReference>
<evidence type="ECO:0000313" key="8">
    <source>
        <dbReference type="Proteomes" id="UP000183898"/>
    </source>
</evidence>
<proteinExistence type="predicted"/>
<evidence type="ECO:0000256" key="1">
    <source>
        <dbReference type="ARBA" id="ARBA00022679"/>
    </source>
</evidence>
<dbReference type="PROSITE" id="PS50883">
    <property type="entry name" value="EAL"/>
    <property type="match status" value="1"/>
</dbReference>
<dbReference type="Pfam" id="PF00072">
    <property type="entry name" value="Response_reg"/>
    <property type="match status" value="1"/>
</dbReference>
<dbReference type="PANTHER" id="PTHR44757:SF2">
    <property type="entry name" value="BIOFILM ARCHITECTURE MAINTENANCE PROTEIN MBAA"/>
    <property type="match status" value="1"/>
</dbReference>
<dbReference type="SMART" id="SM00267">
    <property type="entry name" value="GGDEF"/>
    <property type="match status" value="1"/>
</dbReference>
<dbReference type="CDD" id="cd01948">
    <property type="entry name" value="EAL"/>
    <property type="match status" value="1"/>
</dbReference>
<dbReference type="InterPro" id="IPR029016">
    <property type="entry name" value="GAF-like_dom_sf"/>
</dbReference>
<feature type="domain" description="GGDEF" evidence="6">
    <location>
        <begin position="582"/>
        <end position="716"/>
    </location>
</feature>
<dbReference type="PROSITE" id="PS50887">
    <property type="entry name" value="GGDEF"/>
    <property type="match status" value="1"/>
</dbReference>
<dbReference type="Proteomes" id="UP000183898">
    <property type="component" value="Unassembled WGS sequence"/>
</dbReference>
<evidence type="ECO:0000259" key="6">
    <source>
        <dbReference type="PROSITE" id="PS50887"/>
    </source>
</evidence>
<dbReference type="RefSeq" id="WP_074744418.1">
    <property type="nucleotide sequence ID" value="NZ_FOCT01000002.1"/>
</dbReference>
<dbReference type="NCBIfam" id="TIGR00254">
    <property type="entry name" value="GGDEF"/>
    <property type="match status" value="1"/>
</dbReference>
<dbReference type="Pfam" id="PF00563">
    <property type="entry name" value="EAL"/>
    <property type="match status" value="1"/>
</dbReference>
<dbReference type="SUPFAM" id="SSF55781">
    <property type="entry name" value="GAF domain-like"/>
    <property type="match status" value="2"/>
</dbReference>
<dbReference type="InterPro" id="IPR003018">
    <property type="entry name" value="GAF"/>
</dbReference>
<dbReference type="InterPro" id="IPR001633">
    <property type="entry name" value="EAL_dom"/>
</dbReference>
<dbReference type="InterPro" id="IPR052155">
    <property type="entry name" value="Biofilm_reg_signaling"/>
</dbReference>
<protein>
    <submittedName>
        <fullName evidence="7">Response regulator receiver modulated diguanylate cyclase/phosphodiesterase</fullName>
    </submittedName>
</protein>
<evidence type="ECO:0000259" key="4">
    <source>
        <dbReference type="PROSITE" id="PS50110"/>
    </source>
</evidence>
<evidence type="ECO:0000256" key="2">
    <source>
        <dbReference type="ARBA" id="ARBA00022777"/>
    </source>
</evidence>
<keyword evidence="2" id="KW-0418">Kinase</keyword>
<name>A0A1H8DPM0_9PROT</name>
<evidence type="ECO:0000313" key="7">
    <source>
        <dbReference type="EMBL" id="SEN08508.1"/>
    </source>
</evidence>
<dbReference type="InterPro" id="IPR001789">
    <property type="entry name" value="Sig_transdc_resp-reg_receiver"/>
</dbReference>
<keyword evidence="3" id="KW-0597">Phosphoprotein</keyword>
<accession>A0A1H8DPM0</accession>
<dbReference type="SMART" id="SM00448">
    <property type="entry name" value="REC"/>
    <property type="match status" value="1"/>
</dbReference>
<evidence type="ECO:0000256" key="3">
    <source>
        <dbReference type="PROSITE-ProRule" id="PRU00169"/>
    </source>
</evidence>
<dbReference type="Gene3D" id="3.30.70.270">
    <property type="match status" value="1"/>
</dbReference>
<dbReference type="InterPro" id="IPR035919">
    <property type="entry name" value="EAL_sf"/>
</dbReference>
<dbReference type="Pfam" id="PF13185">
    <property type="entry name" value="GAF_2"/>
    <property type="match status" value="1"/>
</dbReference>
<reference evidence="7 8" key="1">
    <citation type="submission" date="2016-10" db="EMBL/GenBank/DDBJ databases">
        <authorList>
            <person name="de Groot N.N."/>
        </authorList>
    </citation>
    <scope>NUCLEOTIDE SEQUENCE [LARGE SCALE GENOMIC DNA]</scope>
    <source>
        <strain evidence="7 8">Nl18</strain>
    </source>
</reference>
<sequence length="980" mass="109657">MAHDISIHDARKVEILIAEDSPTQAEKLKYLLEENGYKVTTAGDGKQALSRARQRNPTLIISDVMMPEMNGFALCGEIKRDAQLKKIPVILLTSLADVKDIIQGLESGADNFIRKPYDDRYLLDRIEYLLMSHELRKSQKMQMGMQIYLGGQKHFITSERQQIVDLLISVYEDAVRLNAELNTRQRELTHSNRLLNGLYRMAEGLNQAATEREVSEKALEYAMMLPGVQAGWLYLWNTDGLSLAGSRNVPASVSADGLDISCNCLRLLLAGELGNTPKILNCERLFSTGGNGSCHHITIPMWSGSKNQGVMNLLGLEQDQFRENEFDTFHGIGQQVSVALERARLHEHMEKLVGERTAALTAEIAQRKEYEARVVRLNRLYSVLSGINTAIVRVREIQELFNEACRIAVVHGGFAFAWIGMLGGNTRIITPVAKMGQGNDELFQLNLSLMSAPEGAPLVEDLITHLKPFICNDLIADKRMEGLHNAALAHDYLSMAILPLVLDGQLVGTLTLYTPETGFFDEEEIALLVEMAGDISFAMDHLKKEERINYLAFFDAVTELPNRALFLDRVNQRIKMVSSGHEMLSVIVLDIERFSSINESFGHGAGDSLLRQLAKRLKQLLSEADILAHLSADYFAIARKHEEESIDIVHMLEKLLFEVQNEPFLINGQELWVSARAGASFFPSDGLDTDTLLRNAETALKKAKHSSDKHLFYAPEFHARVKEKLKLEIKLRQALEQEQLVLYYQPKVDLKSGQISGLEALMRWHDPESAMVLSPLHFIPLLEETGMILDAGRWALSKAISDANKWKAMSLNPPRIAINVSPVQLRQKDFVDMVANVVSDAGDQAAFQLEITESVIMHDIKANIEKLNLIQDMGIELAIDDFGTGYSSLSYIAKLPVNVLKIDRAFISDMNINPDNLTIVSGIISLAHSLHLRVVAEGVETIEQAELLRSLECEEMQGYLFSPAVTATKIIEFLHQKKSL</sequence>
<dbReference type="AlphaFoldDB" id="A0A1H8DPM0"/>
<dbReference type="InterPro" id="IPR043128">
    <property type="entry name" value="Rev_trsase/Diguanyl_cyclase"/>
</dbReference>
<dbReference type="InterPro" id="IPR000160">
    <property type="entry name" value="GGDEF_dom"/>
</dbReference>
<dbReference type="Gene3D" id="3.20.20.450">
    <property type="entry name" value="EAL domain"/>
    <property type="match status" value="1"/>
</dbReference>
<evidence type="ECO:0000259" key="5">
    <source>
        <dbReference type="PROSITE" id="PS50883"/>
    </source>
</evidence>
<dbReference type="PANTHER" id="PTHR44757">
    <property type="entry name" value="DIGUANYLATE CYCLASE DGCP"/>
    <property type="match status" value="1"/>
</dbReference>
<dbReference type="Pfam" id="PF00990">
    <property type="entry name" value="GGDEF"/>
    <property type="match status" value="1"/>
</dbReference>
<dbReference type="SUPFAM" id="SSF141868">
    <property type="entry name" value="EAL domain-like"/>
    <property type="match status" value="1"/>
</dbReference>
<feature type="modified residue" description="4-aspartylphosphate" evidence="3">
    <location>
        <position position="63"/>
    </location>
</feature>
<organism evidence="7 8">
    <name type="scientific">Nitrosospira multiformis</name>
    <dbReference type="NCBI Taxonomy" id="1231"/>
    <lineage>
        <taxon>Bacteria</taxon>
        <taxon>Pseudomonadati</taxon>
        <taxon>Pseudomonadota</taxon>
        <taxon>Betaproteobacteria</taxon>
        <taxon>Nitrosomonadales</taxon>
        <taxon>Nitrosomonadaceae</taxon>
        <taxon>Nitrosospira</taxon>
    </lineage>
</organism>
<keyword evidence="1" id="KW-0808">Transferase</keyword>
<dbReference type="CDD" id="cd01949">
    <property type="entry name" value="GGDEF"/>
    <property type="match status" value="1"/>
</dbReference>
<dbReference type="Gene3D" id="3.40.50.2300">
    <property type="match status" value="1"/>
</dbReference>
<dbReference type="InterPro" id="IPR029787">
    <property type="entry name" value="Nucleotide_cyclase"/>
</dbReference>
<gene>
    <name evidence="7" type="ORF">SAMN05216404_102315</name>
</gene>
<dbReference type="SUPFAM" id="SSF52172">
    <property type="entry name" value="CheY-like"/>
    <property type="match status" value="1"/>
</dbReference>
<dbReference type="SUPFAM" id="SSF55073">
    <property type="entry name" value="Nucleotide cyclase"/>
    <property type="match status" value="1"/>
</dbReference>
<dbReference type="EMBL" id="FOCT01000002">
    <property type="protein sequence ID" value="SEN08508.1"/>
    <property type="molecule type" value="Genomic_DNA"/>
</dbReference>
<feature type="domain" description="Response regulatory" evidence="4">
    <location>
        <begin position="14"/>
        <end position="130"/>
    </location>
</feature>
<dbReference type="Gene3D" id="3.30.450.40">
    <property type="match status" value="2"/>
</dbReference>
<feature type="domain" description="EAL" evidence="5">
    <location>
        <begin position="724"/>
        <end position="978"/>
    </location>
</feature>
<dbReference type="PROSITE" id="PS50110">
    <property type="entry name" value="RESPONSE_REGULATORY"/>
    <property type="match status" value="1"/>
</dbReference>